<feature type="region of interest" description="Disordered" evidence="5">
    <location>
        <begin position="1"/>
        <end position="93"/>
    </location>
</feature>
<evidence type="ECO:0000259" key="6">
    <source>
        <dbReference type="PROSITE" id="PS50002"/>
    </source>
</evidence>
<accession>A0A0P4W5Z0</accession>
<dbReference type="GO" id="GO:0006897">
    <property type="term" value="P:endocytosis"/>
    <property type="evidence" value="ECO:0007669"/>
    <property type="project" value="InterPro"/>
</dbReference>
<feature type="region of interest" description="Disordered" evidence="5">
    <location>
        <begin position="350"/>
        <end position="403"/>
    </location>
</feature>
<evidence type="ECO:0000256" key="5">
    <source>
        <dbReference type="SAM" id="MobiDB-lite"/>
    </source>
</evidence>
<feature type="domain" description="SH3" evidence="6">
    <location>
        <begin position="389"/>
        <end position="448"/>
    </location>
</feature>
<name>A0A0P4W5Z0_SCYOL</name>
<feature type="region of interest" description="Disordered" evidence="5">
    <location>
        <begin position="454"/>
        <end position="483"/>
    </location>
</feature>
<dbReference type="PRINTS" id="PR00499">
    <property type="entry name" value="P67PHOX"/>
</dbReference>
<dbReference type="InterPro" id="IPR046982">
    <property type="entry name" value="BIN3/RVS161-like"/>
</dbReference>
<dbReference type="InterPro" id="IPR001452">
    <property type="entry name" value="SH3_domain"/>
</dbReference>
<feature type="compositionally biased region" description="Polar residues" evidence="5">
    <location>
        <begin position="142"/>
        <end position="157"/>
    </location>
</feature>
<reference evidence="7" key="1">
    <citation type="submission" date="2015-09" db="EMBL/GenBank/DDBJ databases">
        <title>Scylla olivacea transcriptome.</title>
        <authorList>
            <person name="Ikhwanuddin M."/>
        </authorList>
    </citation>
    <scope>NUCLEOTIDE SEQUENCE</scope>
</reference>
<feature type="compositionally biased region" description="Low complexity" evidence="5">
    <location>
        <begin position="170"/>
        <end position="182"/>
    </location>
</feature>
<feature type="compositionally biased region" description="Basic and acidic residues" evidence="5">
    <location>
        <begin position="382"/>
        <end position="396"/>
    </location>
</feature>
<dbReference type="Pfam" id="PF00018">
    <property type="entry name" value="SH3_1"/>
    <property type="match status" value="2"/>
</dbReference>
<dbReference type="EMBL" id="GDRN01070363">
    <property type="protein sequence ID" value="JAI63892.1"/>
    <property type="molecule type" value="Transcribed_RNA"/>
</dbReference>
<dbReference type="Gene3D" id="2.30.30.40">
    <property type="entry name" value="SH3 Domains"/>
    <property type="match status" value="2"/>
</dbReference>
<proteinExistence type="predicted"/>
<feature type="compositionally biased region" description="Low complexity" evidence="5">
    <location>
        <begin position="123"/>
        <end position="136"/>
    </location>
</feature>
<sequence>MEDLLTGDIRPVRRAPPPPSSRKAGPHPRNDDLLIIDQGEEENIHSTARSKVPLQRSSQNGLPRSASLPLNNGTQKRAPPPRPPPPKKNPLHDIQCLPTVVNHGKCASNFLTYFKSHQQPDHSGSSKSGVGSIIGKLRGPPSSRSRQSLTHSTTSAPCTPVTEASLIDLSSPPGSPTTRSGSDGLSVNSFGSESSTGNQSSGFDDSFDPFGSIQENNIYAVPKKVGVSSFYSNMSAPTFSASQNIFALEENQDPFDTLASRASKYNIQNQQLQNTSAPLSTSQLSRSLNQIKSDTQISSSKPENKINFKPTIIRPKAPVSSVQVERAGDNVVSSQIGELETIDWSAALKGNTAKQPGTRDNSTSHIMDQTIPEEPPPLPPRPETEQEDHDRPHGIADFDFIGTQPDDLSLKTGDVVQLLYRISDEWLFGRCGPKEGMFPQNFIKIVVPLAGEQTQSSHSAPTGTLGSTKSKSSHQSAAPEANPPVIQTATVMYTFLAEAPEDLTVHEGNLVQVTGCLNDQWLYGQCNGKWGQFPANFVDWIPPNLPQV</sequence>
<dbReference type="InterPro" id="IPR036028">
    <property type="entry name" value="SH3-like_dom_sf"/>
</dbReference>
<feature type="domain" description="SH3" evidence="6">
    <location>
        <begin position="484"/>
        <end position="543"/>
    </location>
</feature>
<evidence type="ECO:0000256" key="3">
    <source>
        <dbReference type="ARBA" id="ARBA00022490"/>
    </source>
</evidence>
<dbReference type="PANTHER" id="PTHR47174:SF3">
    <property type="entry name" value="BRIDGING INTEGRATOR 3"/>
    <property type="match status" value="1"/>
</dbReference>
<keyword evidence="3" id="KW-0963">Cytoplasm</keyword>
<protein>
    <recommendedName>
        <fullName evidence="6">SH3 domain-containing protein</fullName>
    </recommendedName>
</protein>
<evidence type="ECO:0000313" key="7">
    <source>
        <dbReference type="EMBL" id="JAI63892.1"/>
    </source>
</evidence>
<dbReference type="GO" id="GO:0015629">
    <property type="term" value="C:actin cytoskeleton"/>
    <property type="evidence" value="ECO:0007669"/>
    <property type="project" value="TreeGrafter"/>
</dbReference>
<keyword evidence="2 4" id="KW-0728">SH3 domain</keyword>
<feature type="compositionally biased region" description="Polar residues" evidence="5">
    <location>
        <begin position="183"/>
        <end position="203"/>
    </location>
</feature>
<feature type="compositionally biased region" description="Polar residues" evidence="5">
    <location>
        <begin position="352"/>
        <end position="367"/>
    </location>
</feature>
<dbReference type="GO" id="GO:0051666">
    <property type="term" value="P:actin cortical patch localization"/>
    <property type="evidence" value="ECO:0007669"/>
    <property type="project" value="InterPro"/>
</dbReference>
<feature type="region of interest" description="Disordered" evidence="5">
    <location>
        <begin position="118"/>
        <end position="208"/>
    </location>
</feature>
<feature type="compositionally biased region" description="Pro residues" evidence="5">
    <location>
        <begin position="78"/>
        <end position="88"/>
    </location>
</feature>
<evidence type="ECO:0000256" key="1">
    <source>
        <dbReference type="ARBA" id="ARBA00004496"/>
    </source>
</evidence>
<evidence type="ECO:0000256" key="2">
    <source>
        <dbReference type="ARBA" id="ARBA00022443"/>
    </source>
</evidence>
<organism evidence="7">
    <name type="scientific">Scylla olivacea</name>
    <name type="common">Orange mud crab</name>
    <name type="synonym">Cancer olivacea</name>
    <dbReference type="NCBI Taxonomy" id="85551"/>
    <lineage>
        <taxon>Eukaryota</taxon>
        <taxon>Metazoa</taxon>
        <taxon>Ecdysozoa</taxon>
        <taxon>Arthropoda</taxon>
        <taxon>Crustacea</taxon>
        <taxon>Multicrustacea</taxon>
        <taxon>Malacostraca</taxon>
        <taxon>Eumalacostraca</taxon>
        <taxon>Eucarida</taxon>
        <taxon>Decapoda</taxon>
        <taxon>Pleocyemata</taxon>
        <taxon>Brachyura</taxon>
        <taxon>Eubrachyura</taxon>
        <taxon>Portunoidea</taxon>
        <taxon>Portunidae</taxon>
        <taxon>Portuninae</taxon>
        <taxon>Scylla</taxon>
    </lineage>
</organism>
<dbReference type="SUPFAM" id="SSF50044">
    <property type="entry name" value="SH3-domain"/>
    <property type="match status" value="2"/>
</dbReference>
<comment type="subcellular location">
    <subcellularLocation>
        <location evidence="1">Cytoplasm</location>
    </subcellularLocation>
</comment>
<feature type="compositionally biased region" description="Polar residues" evidence="5">
    <location>
        <begin position="45"/>
        <end position="75"/>
    </location>
</feature>
<dbReference type="PROSITE" id="PS50002">
    <property type="entry name" value="SH3"/>
    <property type="match status" value="2"/>
</dbReference>
<evidence type="ECO:0000256" key="4">
    <source>
        <dbReference type="PROSITE-ProRule" id="PRU00192"/>
    </source>
</evidence>
<dbReference type="AlphaFoldDB" id="A0A0P4W5Z0"/>
<dbReference type="GO" id="GO:0005737">
    <property type="term" value="C:cytoplasm"/>
    <property type="evidence" value="ECO:0007669"/>
    <property type="project" value="UniProtKB-SubCell"/>
</dbReference>
<dbReference type="SMART" id="SM00326">
    <property type="entry name" value="SH3"/>
    <property type="match status" value="2"/>
</dbReference>
<dbReference type="PANTHER" id="PTHR47174">
    <property type="entry name" value="BRIDGING INTEGRATOR 3"/>
    <property type="match status" value="1"/>
</dbReference>